<dbReference type="Proteomes" id="UP000053647">
    <property type="component" value="Unassembled WGS sequence"/>
</dbReference>
<name>A0A0C9T884_PAXIN</name>
<dbReference type="InterPro" id="IPR052575">
    <property type="entry name" value="SSU_processome_comp_20"/>
</dbReference>
<dbReference type="EMBL" id="KN819371">
    <property type="protein sequence ID" value="KIJ11880.1"/>
    <property type="molecule type" value="Genomic_DNA"/>
</dbReference>
<dbReference type="InterPro" id="IPR057525">
    <property type="entry name" value="UTP20_C"/>
</dbReference>
<feature type="region of interest" description="Disordered" evidence="1">
    <location>
        <begin position="536"/>
        <end position="580"/>
    </location>
</feature>
<dbReference type="GO" id="GO:0032040">
    <property type="term" value="C:small-subunit processome"/>
    <property type="evidence" value="ECO:0007669"/>
    <property type="project" value="TreeGrafter"/>
</dbReference>
<evidence type="ECO:0000259" key="2">
    <source>
        <dbReference type="Pfam" id="PF23099"/>
    </source>
</evidence>
<reference evidence="4" key="2">
    <citation type="submission" date="2015-01" db="EMBL/GenBank/DDBJ databases">
        <title>Evolutionary Origins and Diversification of the Mycorrhizal Mutualists.</title>
        <authorList>
            <consortium name="DOE Joint Genome Institute"/>
            <consortium name="Mycorrhizal Genomics Consortium"/>
            <person name="Kohler A."/>
            <person name="Kuo A."/>
            <person name="Nagy L.G."/>
            <person name="Floudas D."/>
            <person name="Copeland A."/>
            <person name="Barry K.W."/>
            <person name="Cichocki N."/>
            <person name="Veneault-Fourrey C."/>
            <person name="LaButti K."/>
            <person name="Lindquist E.A."/>
            <person name="Lipzen A."/>
            <person name="Lundell T."/>
            <person name="Morin E."/>
            <person name="Murat C."/>
            <person name="Riley R."/>
            <person name="Ohm R."/>
            <person name="Sun H."/>
            <person name="Tunlid A."/>
            <person name="Henrissat B."/>
            <person name="Grigoriev I.V."/>
            <person name="Hibbett D.S."/>
            <person name="Martin F."/>
        </authorList>
    </citation>
    <scope>NUCLEOTIDE SEQUENCE [LARGE SCALE GENOMIC DNA]</scope>
    <source>
        <strain evidence="4">ATCC 200175</strain>
    </source>
</reference>
<proteinExistence type="predicted"/>
<keyword evidence="4" id="KW-1185">Reference proteome</keyword>
<organism evidence="3 4">
    <name type="scientific">Paxillus involutus ATCC 200175</name>
    <dbReference type="NCBI Taxonomy" id="664439"/>
    <lineage>
        <taxon>Eukaryota</taxon>
        <taxon>Fungi</taxon>
        <taxon>Dikarya</taxon>
        <taxon>Basidiomycota</taxon>
        <taxon>Agaricomycotina</taxon>
        <taxon>Agaricomycetes</taxon>
        <taxon>Agaricomycetidae</taxon>
        <taxon>Boletales</taxon>
        <taxon>Paxilineae</taxon>
        <taxon>Paxillaceae</taxon>
        <taxon>Paxillus</taxon>
    </lineage>
</organism>
<evidence type="ECO:0000313" key="3">
    <source>
        <dbReference type="EMBL" id="KIJ11880.1"/>
    </source>
</evidence>
<dbReference type="InterPro" id="IPR016024">
    <property type="entry name" value="ARM-type_fold"/>
</dbReference>
<evidence type="ECO:0000256" key="1">
    <source>
        <dbReference type="SAM" id="MobiDB-lite"/>
    </source>
</evidence>
<dbReference type="Gene3D" id="1.25.10.10">
    <property type="entry name" value="Leucine-rich Repeat Variant"/>
    <property type="match status" value="1"/>
</dbReference>
<protein>
    <recommendedName>
        <fullName evidence="2">U3 small nucleolar RNA-associated protein 20 C-terminal domain-containing protein</fullName>
    </recommendedName>
</protein>
<dbReference type="PANTHER" id="PTHR17695">
    <property type="entry name" value="SMALL SUBUNIT PROCESSOME COMPONENT 20 HOMOLOG"/>
    <property type="match status" value="1"/>
</dbReference>
<accession>A0A0C9T884</accession>
<dbReference type="Pfam" id="PF23099">
    <property type="entry name" value="UTP20_C"/>
    <property type="match status" value="1"/>
</dbReference>
<dbReference type="OrthoDB" id="360653at2759"/>
<dbReference type="AlphaFoldDB" id="A0A0C9T884"/>
<dbReference type="SUPFAM" id="SSF48371">
    <property type="entry name" value="ARM repeat"/>
    <property type="match status" value="1"/>
</dbReference>
<dbReference type="HOGENOM" id="CLU_001723_1_1_1"/>
<reference evidence="3 4" key="1">
    <citation type="submission" date="2014-06" db="EMBL/GenBank/DDBJ databases">
        <authorList>
            <consortium name="DOE Joint Genome Institute"/>
            <person name="Kuo A."/>
            <person name="Kohler A."/>
            <person name="Nagy L.G."/>
            <person name="Floudas D."/>
            <person name="Copeland A."/>
            <person name="Barry K.W."/>
            <person name="Cichocki N."/>
            <person name="Veneault-Fourrey C."/>
            <person name="LaButti K."/>
            <person name="Lindquist E.A."/>
            <person name="Lipzen A."/>
            <person name="Lundell T."/>
            <person name="Morin E."/>
            <person name="Murat C."/>
            <person name="Sun H."/>
            <person name="Tunlid A."/>
            <person name="Henrissat B."/>
            <person name="Grigoriev I.V."/>
            <person name="Hibbett D.S."/>
            <person name="Martin F."/>
            <person name="Nordberg H.P."/>
            <person name="Cantor M.N."/>
            <person name="Hua S.X."/>
        </authorList>
    </citation>
    <scope>NUCLEOTIDE SEQUENCE [LARGE SCALE GENOMIC DNA]</scope>
    <source>
        <strain evidence="3 4">ATCC 200175</strain>
    </source>
</reference>
<sequence>MQSNKLMVNADSQLLARLEPFVNLIGNTLYAESEAVLVAALKAAPSILQCPLKSVPASVPLISRQILSILRSVGGAESEVAHIVFKALATILRECPTSNVKENDLLFLLELLAPDLEEPSRQTSVFALLRAIVSRQLVVPELYDLMTTVSSIQVTSQSPHTRESPRSLLLQFLLDYPQGAGRLQTTLAFFARHLSYEHASGRSSVLELLQALVTKFDSALMAQYAEILFVALVLCTANDDEKACREAAAGVVQALVKRLQEEQRKQVMGHLHTWAVQADKAKPRSVAVQVYGLVVDALQRDSAPYLDTILEDLNAVTKSGCASLSIAEPEDGDDKDDMDLDVDVDWHATYQGLQGFSKILQVFPEMTNEYSKVRWDHVIGLLVFPHAWVRSAACRLLGVLFAAQGSGTAAGARAGVTMKTSSNPFTHASMRDIADKLCLLLKSPNLEASVALQVVKDLFFVGKWFITHLPELGTEDAEEEGEDEDETEEDELKTTAAELQDLLQAKIGTTTFANAYNSIRQGVLSVRQERRVARVTKVTTDPEAAAKRKLARNAMKKESRKRKNRQFADNRGRLKRRREE</sequence>
<evidence type="ECO:0000313" key="4">
    <source>
        <dbReference type="Proteomes" id="UP000053647"/>
    </source>
</evidence>
<gene>
    <name evidence="3" type="ORF">PAXINDRAFT_181718</name>
</gene>
<feature type="domain" description="U3 small nucleolar RNA-associated protein 20 C-terminal" evidence="2">
    <location>
        <begin position="486"/>
        <end position="564"/>
    </location>
</feature>
<feature type="compositionally biased region" description="Basic and acidic residues" evidence="1">
    <location>
        <begin position="566"/>
        <end position="580"/>
    </location>
</feature>
<dbReference type="InterPro" id="IPR011989">
    <property type="entry name" value="ARM-like"/>
</dbReference>
<dbReference type="GO" id="GO:0030686">
    <property type="term" value="C:90S preribosome"/>
    <property type="evidence" value="ECO:0007669"/>
    <property type="project" value="TreeGrafter"/>
</dbReference>
<dbReference type="PANTHER" id="PTHR17695:SF11">
    <property type="entry name" value="SMALL SUBUNIT PROCESSOME COMPONENT 20 HOMOLOG"/>
    <property type="match status" value="1"/>
</dbReference>